<evidence type="ECO:0000259" key="4">
    <source>
        <dbReference type="PROSITE" id="PS50222"/>
    </source>
</evidence>
<protein>
    <recommendedName>
        <fullName evidence="4">EF-hand domain-containing protein</fullName>
    </recommendedName>
</protein>
<dbReference type="Proteomes" id="UP000285060">
    <property type="component" value="Unassembled WGS sequence"/>
</dbReference>
<sequence>MHLPNVANSVALDVESLGGPGGNVAVWIVLDGGDCGQSKPLGSLHSLGATKESTTCEGPRAQSSAVMSQSAAKPALSKTVSFEPASQTMAANLTKSEIEAADRQKHHTKTDVPPNQTKKIAAEPLKQVDVIDVDNHPLLANLKVDGKEVGAYMLCKFADDVLGHRARQIFREKAASIKGHNGIYYYLKDLMRRFSQEEGVADAAKKSGQKKPRTDDDVVLDEHQFRKLMASDPAFECLVAPEDTAVLFQRIVHSATKSTMTHIDFVEFCLLDRMQLQEIEIMMDLIDYDGDGIVKPADFEHFYKDVDRAQKLVELKDPDGIVDLKYSTNDHEAAELKRAGYILYPKNIYEGHGVLHFWYKRARRDTGQPAIEAIQYSATNMDTALVAQGFVCMNGNKPFAKKYVWLKHAQARTFQAQELGDIFITSASAHDQRCMGRYMNEAHDVVAFNPPVSPTAMSTATWSRVDELENQIRQTLRRRCPADADGVLNFLKLFESLDKKNRKLLSANKLKIGLVALGCKIDVRRVDVMAVKRVDFDAFVRFVEMTGTEIDSATEALQRSMTKGSSNYRSIFKSHNAAGDGILSRHDFLRMLAAAQILVAPDELLKIIHRFDVNQDNVVDYADFLKFVTGVCDIHSRQAARVAEAAAAFQGTTSTAGWVASFGGG</sequence>
<dbReference type="PROSITE" id="PS00583">
    <property type="entry name" value="PFKB_KINASES_1"/>
    <property type="match status" value="1"/>
</dbReference>
<dbReference type="InterPro" id="IPR011992">
    <property type="entry name" value="EF-hand-dom_pair"/>
</dbReference>
<keyword evidence="3" id="KW-0106">Calcium</keyword>
<dbReference type="EMBL" id="QUSY01000049">
    <property type="protein sequence ID" value="RHY33965.1"/>
    <property type="molecule type" value="Genomic_DNA"/>
</dbReference>
<feature type="domain" description="EF-hand" evidence="4">
    <location>
        <begin position="599"/>
        <end position="634"/>
    </location>
</feature>
<keyword evidence="2" id="KW-0677">Repeat</keyword>
<dbReference type="PROSITE" id="PS00018">
    <property type="entry name" value="EF_HAND_1"/>
    <property type="match status" value="1"/>
</dbReference>
<proteinExistence type="predicted"/>
<evidence type="ECO:0000313" key="5">
    <source>
        <dbReference type="EMBL" id="RHY33965.1"/>
    </source>
</evidence>
<dbReference type="Gene3D" id="1.10.238.10">
    <property type="entry name" value="EF-hand"/>
    <property type="match status" value="2"/>
</dbReference>
<name>A0A3R6YF53_9STRA</name>
<dbReference type="Pfam" id="PF13499">
    <property type="entry name" value="EF-hand_7"/>
    <property type="match status" value="1"/>
</dbReference>
<dbReference type="PANTHER" id="PTHR34524">
    <property type="entry name" value="CALCYPHOSIN"/>
    <property type="match status" value="1"/>
</dbReference>
<reference evidence="5 6" key="1">
    <citation type="submission" date="2018-08" db="EMBL/GenBank/DDBJ databases">
        <title>Aphanomyces genome sequencing and annotation.</title>
        <authorList>
            <person name="Minardi D."/>
            <person name="Oidtmann B."/>
            <person name="Van Der Giezen M."/>
            <person name="Studholme D.J."/>
        </authorList>
    </citation>
    <scope>NUCLEOTIDE SEQUENCE [LARGE SCALE GENOMIC DNA]</scope>
    <source>
        <strain evidence="5 6">NJM0002</strain>
    </source>
</reference>
<feature type="domain" description="EF-hand" evidence="4">
    <location>
        <begin position="274"/>
        <end position="309"/>
    </location>
</feature>
<comment type="caution">
    <text evidence="5">The sequence shown here is derived from an EMBL/GenBank/DDBJ whole genome shotgun (WGS) entry which is preliminary data.</text>
</comment>
<evidence type="ECO:0000256" key="2">
    <source>
        <dbReference type="ARBA" id="ARBA00022737"/>
    </source>
</evidence>
<dbReference type="GO" id="GO:0016301">
    <property type="term" value="F:kinase activity"/>
    <property type="evidence" value="ECO:0007669"/>
    <property type="project" value="InterPro"/>
</dbReference>
<dbReference type="InterPro" id="IPR051581">
    <property type="entry name" value="Ca-bind"/>
</dbReference>
<dbReference type="InterPro" id="IPR018247">
    <property type="entry name" value="EF_Hand_1_Ca_BS"/>
</dbReference>
<dbReference type="InterPro" id="IPR002048">
    <property type="entry name" value="EF_hand_dom"/>
</dbReference>
<evidence type="ECO:0000256" key="1">
    <source>
        <dbReference type="ARBA" id="ARBA00022723"/>
    </source>
</evidence>
<dbReference type="AlphaFoldDB" id="A0A3R6YF53"/>
<dbReference type="VEuPathDB" id="FungiDB:H310_07941"/>
<dbReference type="InterPro" id="IPR002173">
    <property type="entry name" value="Carboh/pur_kinase_PfkB_CS"/>
</dbReference>
<keyword evidence="1" id="KW-0479">Metal-binding</keyword>
<dbReference type="SUPFAM" id="SSF47473">
    <property type="entry name" value="EF-hand"/>
    <property type="match status" value="2"/>
</dbReference>
<accession>A0A3R6YF53</accession>
<organism evidence="5 6">
    <name type="scientific">Aphanomyces invadans</name>
    <dbReference type="NCBI Taxonomy" id="157072"/>
    <lineage>
        <taxon>Eukaryota</taxon>
        <taxon>Sar</taxon>
        <taxon>Stramenopiles</taxon>
        <taxon>Oomycota</taxon>
        <taxon>Saprolegniomycetes</taxon>
        <taxon>Saprolegniales</taxon>
        <taxon>Verrucalvaceae</taxon>
        <taxon>Aphanomyces</taxon>
    </lineage>
</organism>
<evidence type="ECO:0000313" key="6">
    <source>
        <dbReference type="Proteomes" id="UP000285060"/>
    </source>
</evidence>
<gene>
    <name evidence="5" type="ORF">DYB32_001260</name>
</gene>
<keyword evidence="6" id="KW-1185">Reference proteome</keyword>
<dbReference type="PROSITE" id="PS50222">
    <property type="entry name" value="EF_HAND_2"/>
    <property type="match status" value="2"/>
</dbReference>
<dbReference type="GO" id="GO:0005509">
    <property type="term" value="F:calcium ion binding"/>
    <property type="evidence" value="ECO:0007669"/>
    <property type="project" value="InterPro"/>
</dbReference>
<dbReference type="SMART" id="SM00054">
    <property type="entry name" value="EFh"/>
    <property type="match status" value="3"/>
</dbReference>
<evidence type="ECO:0000256" key="3">
    <source>
        <dbReference type="ARBA" id="ARBA00022837"/>
    </source>
</evidence>